<dbReference type="PANTHER" id="PTHR30520:SF6">
    <property type="entry name" value="FORMATE_NITRATE FAMILY TRANSPORTER (EUROFUNG)"/>
    <property type="match status" value="1"/>
</dbReference>
<dbReference type="Proteomes" id="UP000663853">
    <property type="component" value="Unassembled WGS sequence"/>
</dbReference>
<feature type="compositionally biased region" description="Polar residues" evidence="6">
    <location>
        <begin position="728"/>
        <end position="741"/>
    </location>
</feature>
<comment type="caution">
    <text evidence="8">The sequence shown here is derived from an EMBL/GenBank/DDBJ whole genome shotgun (WGS) entry which is preliminary data.</text>
</comment>
<evidence type="ECO:0000313" key="8">
    <source>
        <dbReference type="EMBL" id="CAE6444695.1"/>
    </source>
</evidence>
<evidence type="ECO:0000256" key="2">
    <source>
        <dbReference type="ARBA" id="ARBA00022692"/>
    </source>
</evidence>
<organism evidence="8 9">
    <name type="scientific">Rhizoctonia solani</name>
    <dbReference type="NCBI Taxonomy" id="456999"/>
    <lineage>
        <taxon>Eukaryota</taxon>
        <taxon>Fungi</taxon>
        <taxon>Dikarya</taxon>
        <taxon>Basidiomycota</taxon>
        <taxon>Agaricomycotina</taxon>
        <taxon>Agaricomycetes</taxon>
        <taxon>Cantharellales</taxon>
        <taxon>Ceratobasidiaceae</taxon>
        <taxon>Rhizoctonia</taxon>
    </lineage>
</organism>
<feature type="transmembrane region" description="Helical" evidence="7">
    <location>
        <begin position="156"/>
        <end position="180"/>
    </location>
</feature>
<dbReference type="AlphaFoldDB" id="A0A8H3B0F0"/>
<feature type="region of interest" description="Disordered" evidence="6">
    <location>
        <begin position="575"/>
        <end position="656"/>
    </location>
</feature>
<evidence type="ECO:0000313" key="9">
    <source>
        <dbReference type="Proteomes" id="UP000663853"/>
    </source>
</evidence>
<evidence type="ECO:0000256" key="1">
    <source>
        <dbReference type="ARBA" id="ARBA00004141"/>
    </source>
</evidence>
<evidence type="ECO:0000256" key="3">
    <source>
        <dbReference type="ARBA" id="ARBA00022989"/>
    </source>
</evidence>
<accession>A0A8H3B0F0</accession>
<gene>
    <name evidence="8" type="ORF">RDB_LOCUS40874</name>
</gene>
<feature type="transmembrane region" description="Helical" evidence="7">
    <location>
        <begin position="117"/>
        <end position="144"/>
    </location>
</feature>
<feature type="transmembrane region" description="Helical" evidence="7">
    <location>
        <begin position="74"/>
        <end position="97"/>
    </location>
</feature>
<sequence>MMPSINDPTKPAMAHNEHTAPSLDSYSSGTTTPVTNSAVKPAPTSAVGMQTVPAVEAAILATAKIRADRPVDQTFFLAVMAGIWVGFGGIAGLSAAGGVPNSVRADWPIVPKFLTGAFFAFALHLIVIMGGELVTGTTLVFSIGWYNRAISVRRSIINLIVVYIGNWCGCLIMAYFMAYLSDLFADASSKQWMNSLVLGKVGHGWGVLFLRAIGANTMDKADQVHPAPPPHSLSLSGNCDLEIGPHLFPQTKIFFVQYRYGQPPAPAAVSTPVPPPTPAPVAQHPPPITVSHELHAKVLAAASKDPKLHYILQLASQGQANVTQLRILGTAIKAIEAGTYSGLTDTSSTSQTSPVPVTTVSRAGPAQAPGQAQSVPTAQPRPAVATTTSFPSTPAPASTPRIVPIPTAPPAPKPAGAPTPTPNPVSAPALIPSTHVPTSTSTRMMAPPALPTTAVLLEFAERPIDRWLLPTEYVLIDRRSNGDIHLSTFYPFDAYVPAGGAMRSKPANPITMRFIEASNEIWNALSRTCTTVAQANVQAILAEVIASVPQRNYLQYRIAPGALWEDIKTANPHAQSFFPPSKIPIPSATTARQRRTDSATGGSAPKKQKTDLGDSTSSKPKAKGKEKELEPTPSAALTPVSINQPAPLSTPRPTIPNNVPTLAGQTSTPGIPKVAELTSKVATAPTPTPNAPVAKPTSITSTPLIDTLNITTSRPSLIQGGYSARIVRTSNPSGLTTSNNPAGPLYHPQHPALLQTSPPSQPQTIPPSQQAGQPPKQMSQ</sequence>
<comment type="similarity">
    <text evidence="5">Belongs to the FNT transporter (TC 1.A.16) family.</text>
</comment>
<keyword evidence="3 7" id="KW-1133">Transmembrane helix</keyword>
<protein>
    <submittedName>
        <fullName evidence="8">Uncharacterized protein</fullName>
    </submittedName>
</protein>
<evidence type="ECO:0000256" key="6">
    <source>
        <dbReference type="SAM" id="MobiDB-lite"/>
    </source>
</evidence>
<feature type="region of interest" description="Disordered" evidence="6">
    <location>
        <begin position="728"/>
        <end position="780"/>
    </location>
</feature>
<proteinExistence type="inferred from homology"/>
<dbReference type="InterPro" id="IPR023271">
    <property type="entry name" value="Aquaporin-like"/>
</dbReference>
<dbReference type="GO" id="GO:0015707">
    <property type="term" value="P:nitrite transport"/>
    <property type="evidence" value="ECO:0007669"/>
    <property type="project" value="TreeGrafter"/>
</dbReference>
<evidence type="ECO:0000256" key="4">
    <source>
        <dbReference type="ARBA" id="ARBA00023136"/>
    </source>
</evidence>
<feature type="compositionally biased region" description="Polar residues" evidence="6">
    <location>
        <begin position="22"/>
        <end position="38"/>
    </location>
</feature>
<dbReference type="Pfam" id="PF01226">
    <property type="entry name" value="Form_Nir_trans"/>
    <property type="match status" value="1"/>
</dbReference>
<evidence type="ECO:0000256" key="5">
    <source>
        <dbReference type="ARBA" id="ARBA00049660"/>
    </source>
</evidence>
<dbReference type="GO" id="GO:0015513">
    <property type="term" value="F:high-affinity secondary active nitrite transmembrane transporter activity"/>
    <property type="evidence" value="ECO:0007669"/>
    <property type="project" value="TreeGrafter"/>
</dbReference>
<name>A0A8H3B0F0_9AGAM</name>
<evidence type="ECO:0000256" key="7">
    <source>
        <dbReference type="SAM" id="Phobius"/>
    </source>
</evidence>
<reference evidence="8" key="1">
    <citation type="submission" date="2021-01" db="EMBL/GenBank/DDBJ databases">
        <authorList>
            <person name="Kaushik A."/>
        </authorList>
    </citation>
    <scope>NUCLEOTIDE SEQUENCE</scope>
    <source>
        <strain evidence="8">AG6-10EEA</strain>
    </source>
</reference>
<dbReference type="Gene3D" id="1.20.1080.10">
    <property type="entry name" value="Glycerol uptake facilitator protein"/>
    <property type="match status" value="1"/>
</dbReference>
<keyword evidence="4 7" id="KW-0472">Membrane</keyword>
<feature type="compositionally biased region" description="Low complexity" evidence="6">
    <location>
        <begin position="576"/>
        <end position="587"/>
    </location>
</feature>
<dbReference type="InterPro" id="IPR000292">
    <property type="entry name" value="For/NO2_transpt"/>
</dbReference>
<keyword evidence="2 7" id="KW-0812">Transmembrane</keyword>
<comment type="subcellular location">
    <subcellularLocation>
        <location evidence="1">Membrane</location>
        <topology evidence="1">Multi-pass membrane protein</topology>
    </subcellularLocation>
</comment>
<feature type="compositionally biased region" description="Pro residues" evidence="6">
    <location>
        <begin position="406"/>
        <end position="423"/>
    </location>
</feature>
<feature type="region of interest" description="Disordered" evidence="6">
    <location>
        <begin position="1"/>
        <end position="42"/>
    </location>
</feature>
<dbReference type="PANTHER" id="PTHR30520">
    <property type="entry name" value="FORMATE TRANSPORTER-RELATED"/>
    <property type="match status" value="1"/>
</dbReference>
<feature type="compositionally biased region" description="Low complexity" evidence="6">
    <location>
        <begin position="382"/>
        <end position="405"/>
    </location>
</feature>
<dbReference type="EMBL" id="CAJMXA010000846">
    <property type="protein sequence ID" value="CAE6444695.1"/>
    <property type="molecule type" value="Genomic_DNA"/>
</dbReference>
<feature type="compositionally biased region" description="Low complexity" evidence="6">
    <location>
        <begin position="346"/>
        <end position="373"/>
    </location>
</feature>
<dbReference type="GO" id="GO:0005886">
    <property type="term" value="C:plasma membrane"/>
    <property type="evidence" value="ECO:0007669"/>
    <property type="project" value="TreeGrafter"/>
</dbReference>
<feature type="region of interest" description="Disordered" evidence="6">
    <location>
        <begin position="341"/>
        <end position="423"/>
    </location>
</feature>